<feature type="transmembrane region" description="Helical" evidence="1">
    <location>
        <begin position="93"/>
        <end position="115"/>
    </location>
</feature>
<evidence type="ECO:0000313" key="3">
    <source>
        <dbReference type="Proteomes" id="UP000824633"/>
    </source>
</evidence>
<sequence>MVGIALSFNSSAMLGNDPVAVFYDGVRNLCGLPREELGLVTNLINCAFVVTMFILGRKYINIGTFVYAVPMGSFIDLGFKIHQMLNIPNTLNWRIFTAFCGCLMLFLGVGIFIAVDIGMDPCTGIVVILRDKIKNQYKTSKIICDICMLILGFTFGGKMGAVTVISALIAGPTIQKVSEVFDKRVLKLIKLNKLTVSS</sequence>
<feature type="transmembrane region" description="Helical" evidence="1">
    <location>
        <begin position="37"/>
        <end position="55"/>
    </location>
</feature>
<dbReference type="InterPro" id="IPR038750">
    <property type="entry name" value="YczE/YyaS-like"/>
</dbReference>
<proteinExistence type="predicted"/>
<feature type="transmembrane region" description="Helical" evidence="1">
    <location>
        <begin position="62"/>
        <end position="81"/>
    </location>
</feature>
<evidence type="ECO:0000256" key="1">
    <source>
        <dbReference type="SAM" id="Phobius"/>
    </source>
</evidence>
<dbReference type="Proteomes" id="UP000824633">
    <property type="component" value="Chromosome"/>
</dbReference>
<keyword evidence="1" id="KW-1133">Transmembrane helix</keyword>
<name>A0ABM7T4P9_9CLOT</name>
<dbReference type="EMBL" id="AP024849">
    <property type="protein sequence ID" value="BCZ43992.1"/>
    <property type="molecule type" value="Genomic_DNA"/>
</dbReference>
<evidence type="ECO:0000313" key="2">
    <source>
        <dbReference type="EMBL" id="BCZ43992.1"/>
    </source>
</evidence>
<reference evidence="3" key="1">
    <citation type="submission" date="2021-07" db="EMBL/GenBank/DDBJ databases">
        <title>Complete genome sequencing of a Clostridium isolate.</title>
        <authorList>
            <person name="Ueki A."/>
            <person name="Tonouchi A."/>
        </authorList>
    </citation>
    <scope>NUCLEOTIDE SEQUENCE [LARGE SCALE GENOMIC DNA]</scope>
    <source>
        <strain evidence="3">C5S11</strain>
    </source>
</reference>
<gene>
    <name evidence="2" type="ORF">psyc5s11_00590</name>
</gene>
<keyword evidence="1" id="KW-0472">Membrane</keyword>
<accession>A0ABM7T4P9</accession>
<dbReference type="Pfam" id="PF19700">
    <property type="entry name" value="DUF6198"/>
    <property type="match status" value="1"/>
</dbReference>
<keyword evidence="3" id="KW-1185">Reference proteome</keyword>
<keyword evidence="1" id="KW-0812">Transmembrane</keyword>
<organism evidence="2 3">
    <name type="scientific">Clostridium gelidum</name>
    <dbReference type="NCBI Taxonomy" id="704125"/>
    <lineage>
        <taxon>Bacteria</taxon>
        <taxon>Bacillati</taxon>
        <taxon>Bacillota</taxon>
        <taxon>Clostridia</taxon>
        <taxon>Eubacteriales</taxon>
        <taxon>Clostridiaceae</taxon>
        <taxon>Clostridium</taxon>
    </lineage>
</organism>
<feature type="transmembrane region" description="Helical" evidence="1">
    <location>
        <begin position="142"/>
        <end position="169"/>
    </location>
</feature>
<dbReference type="PANTHER" id="PTHR40078">
    <property type="entry name" value="INTEGRAL MEMBRANE PROTEIN-RELATED"/>
    <property type="match status" value="1"/>
</dbReference>
<dbReference type="PANTHER" id="PTHR40078:SF1">
    <property type="entry name" value="INTEGRAL MEMBRANE PROTEIN"/>
    <property type="match status" value="1"/>
</dbReference>
<protein>
    <submittedName>
        <fullName evidence="2">Permease</fullName>
    </submittedName>
</protein>